<feature type="domain" description="Mur ligase C-terminal" evidence="4">
    <location>
        <begin position="327"/>
        <end position="440"/>
    </location>
</feature>
<proteinExistence type="predicted"/>
<dbReference type="InterPro" id="IPR051046">
    <property type="entry name" value="MurCDEF_CellWall_CoF430Synth"/>
</dbReference>
<dbReference type="InterPro" id="IPR036565">
    <property type="entry name" value="Mur-like_cat_sf"/>
</dbReference>
<dbReference type="Gene3D" id="3.40.1190.10">
    <property type="entry name" value="Mur-like, catalytic domain"/>
    <property type="match status" value="1"/>
</dbReference>
<keyword evidence="2" id="KW-0547">Nucleotide-binding</keyword>
<keyword evidence="7" id="KW-1185">Reference proteome</keyword>
<dbReference type="Proteomes" id="UP000198718">
    <property type="component" value="Unassembled WGS sequence"/>
</dbReference>
<dbReference type="Pfam" id="PF02875">
    <property type="entry name" value="Mur_ligase_C"/>
    <property type="match status" value="1"/>
</dbReference>
<sequence length="462" mass="51827">MKTLVLGDILKAIEGELIFGDEKFIIKSVKKRPKVFKKGTLYFHFHKRHPITSEFNLNKQSIVIVSEQTFDDEELGNTGMLVKVENIKESYEKFLDYYRSLFNIPVVGITGTAGKTTTKEMLTHILSIDRKVQSTKRSLNAVALNDQYLLGIDDETEAAVIEMGVSYPGNLRNTGKIFKPQIGIITNIGIAHLEGCKTFEAYLQAKAEMLQALSYGGKLILNADDDNIKLIDLSSFQGDVIYFGQGAACHYRACNIQYCDRGLEFQLHCEDDTYSAFISGLGYHNVYNALAAIAAAHSLGIEIQVILNRLRSFKHLERHNTIYTGLHEATIIDDTWNSNPTSAYAALKVLKEIANGKRTIAILGKLQRLGKQEEAEYVKMGEYLAMSGIDILITVEKEAELMGQVALEKGMDISNVLFAYSAEEVEKILSYLLNKNTIALFKMSLDKMNPSYRKLLQKICKE</sequence>
<evidence type="ECO:0000256" key="2">
    <source>
        <dbReference type="ARBA" id="ARBA00022741"/>
    </source>
</evidence>
<dbReference type="SUPFAM" id="SSF53244">
    <property type="entry name" value="MurD-like peptide ligases, peptide-binding domain"/>
    <property type="match status" value="1"/>
</dbReference>
<dbReference type="RefSeq" id="WP_090553445.1">
    <property type="nucleotide sequence ID" value="NZ_FNFP01000003.1"/>
</dbReference>
<name>A0A1G9EA87_9FIRM</name>
<dbReference type="InterPro" id="IPR004101">
    <property type="entry name" value="Mur_ligase_C"/>
</dbReference>
<gene>
    <name evidence="6" type="ORF">SAMN05660472_01887</name>
</gene>
<feature type="domain" description="Mur ligase central" evidence="5">
    <location>
        <begin position="109"/>
        <end position="296"/>
    </location>
</feature>
<dbReference type="GO" id="GO:0016881">
    <property type="term" value="F:acid-amino acid ligase activity"/>
    <property type="evidence" value="ECO:0007669"/>
    <property type="project" value="InterPro"/>
</dbReference>
<dbReference type="GO" id="GO:0005524">
    <property type="term" value="F:ATP binding"/>
    <property type="evidence" value="ECO:0007669"/>
    <property type="project" value="UniProtKB-KW"/>
</dbReference>
<keyword evidence="3" id="KW-0067">ATP-binding</keyword>
<dbReference type="SUPFAM" id="SSF53623">
    <property type="entry name" value="MurD-like peptide ligases, catalytic domain"/>
    <property type="match status" value="1"/>
</dbReference>
<reference evidence="6 7" key="1">
    <citation type="submission" date="2016-10" db="EMBL/GenBank/DDBJ databases">
        <authorList>
            <person name="de Groot N.N."/>
        </authorList>
    </citation>
    <scope>NUCLEOTIDE SEQUENCE [LARGE SCALE GENOMIC DNA]</scope>
    <source>
        <strain evidence="6 7">DSM 18346</strain>
    </source>
</reference>
<evidence type="ECO:0000256" key="1">
    <source>
        <dbReference type="ARBA" id="ARBA00022598"/>
    </source>
</evidence>
<keyword evidence="1 6" id="KW-0436">Ligase</keyword>
<dbReference type="InterPro" id="IPR036615">
    <property type="entry name" value="Mur_ligase_C_dom_sf"/>
</dbReference>
<dbReference type="Gene3D" id="3.90.190.20">
    <property type="entry name" value="Mur ligase, C-terminal domain"/>
    <property type="match status" value="1"/>
</dbReference>
<evidence type="ECO:0000313" key="6">
    <source>
        <dbReference type="EMBL" id="SDK72998.1"/>
    </source>
</evidence>
<dbReference type="EMBL" id="FNFP01000003">
    <property type="protein sequence ID" value="SDK72998.1"/>
    <property type="molecule type" value="Genomic_DNA"/>
</dbReference>
<protein>
    <submittedName>
        <fullName evidence="6">UDP-N-acetylmuramoyl-tripeptide--D-alanyl-D-alanine ligase</fullName>
    </submittedName>
</protein>
<evidence type="ECO:0000313" key="7">
    <source>
        <dbReference type="Proteomes" id="UP000198718"/>
    </source>
</evidence>
<dbReference type="PANTHER" id="PTHR43024:SF1">
    <property type="entry name" value="UDP-N-ACETYLMURAMOYL-TRIPEPTIDE--D-ALANYL-D-ALANINE LIGASE"/>
    <property type="match status" value="1"/>
</dbReference>
<dbReference type="OrthoDB" id="1706403at2"/>
<organism evidence="6 7">
    <name type="scientific">Natronincola ferrireducens</name>
    <dbReference type="NCBI Taxonomy" id="393762"/>
    <lineage>
        <taxon>Bacteria</taxon>
        <taxon>Bacillati</taxon>
        <taxon>Bacillota</taxon>
        <taxon>Clostridia</taxon>
        <taxon>Peptostreptococcales</taxon>
        <taxon>Natronincolaceae</taxon>
        <taxon>Natronincola</taxon>
    </lineage>
</organism>
<dbReference type="AlphaFoldDB" id="A0A1G9EA87"/>
<evidence type="ECO:0000259" key="5">
    <source>
        <dbReference type="Pfam" id="PF08245"/>
    </source>
</evidence>
<dbReference type="Pfam" id="PF08245">
    <property type="entry name" value="Mur_ligase_M"/>
    <property type="match status" value="1"/>
</dbReference>
<evidence type="ECO:0000259" key="4">
    <source>
        <dbReference type="Pfam" id="PF02875"/>
    </source>
</evidence>
<evidence type="ECO:0000256" key="3">
    <source>
        <dbReference type="ARBA" id="ARBA00022840"/>
    </source>
</evidence>
<dbReference type="InterPro" id="IPR013221">
    <property type="entry name" value="Mur_ligase_cen"/>
</dbReference>
<dbReference type="PANTHER" id="PTHR43024">
    <property type="entry name" value="UDP-N-ACETYLMURAMOYL-TRIPEPTIDE--D-ALANYL-D-ALANINE LIGASE"/>
    <property type="match status" value="1"/>
</dbReference>
<accession>A0A1G9EA87</accession>
<dbReference type="STRING" id="393762.SAMN05660472_01887"/>